<dbReference type="GO" id="GO:0030016">
    <property type="term" value="C:myofibril"/>
    <property type="evidence" value="ECO:0007669"/>
    <property type="project" value="TreeGrafter"/>
</dbReference>
<dbReference type="CDD" id="cd11284">
    <property type="entry name" value="ADF_Twf-C_like"/>
    <property type="match status" value="1"/>
</dbReference>
<evidence type="ECO:0000256" key="2">
    <source>
        <dbReference type="ARBA" id="ARBA00004556"/>
    </source>
</evidence>
<evidence type="ECO:0000313" key="11">
    <source>
        <dbReference type="Proteomes" id="UP000016666"/>
    </source>
</evidence>
<protein>
    <submittedName>
        <fullName evidence="10">Twinfilin actin binding protein 2</fullName>
    </submittedName>
</protein>
<proteinExistence type="inferred from homology"/>
<evidence type="ECO:0000256" key="8">
    <source>
        <dbReference type="SAM" id="MobiDB-lite"/>
    </source>
</evidence>
<keyword evidence="4" id="KW-0963">Cytoplasm</keyword>
<evidence type="ECO:0000256" key="7">
    <source>
        <dbReference type="ARBA" id="ARBA00023212"/>
    </source>
</evidence>
<name>A0A493U337_ANAPP</name>
<dbReference type="PANTHER" id="PTHR13759:SF9">
    <property type="entry name" value="TWINFILIN-2"/>
    <property type="match status" value="1"/>
</dbReference>
<dbReference type="GO" id="GO:0051015">
    <property type="term" value="F:actin filament binding"/>
    <property type="evidence" value="ECO:0007669"/>
    <property type="project" value="TreeGrafter"/>
</dbReference>
<reference evidence="10" key="3">
    <citation type="submission" date="2025-09" db="UniProtKB">
        <authorList>
            <consortium name="Ensembl"/>
        </authorList>
    </citation>
    <scope>IDENTIFICATION</scope>
</reference>
<feature type="domain" description="ADF-H" evidence="9">
    <location>
        <begin position="185"/>
        <end position="321"/>
    </location>
</feature>
<keyword evidence="11" id="KW-1185">Reference proteome</keyword>
<dbReference type="GO" id="GO:0003785">
    <property type="term" value="F:actin monomer binding"/>
    <property type="evidence" value="ECO:0007669"/>
    <property type="project" value="TreeGrafter"/>
</dbReference>
<dbReference type="InterPro" id="IPR002108">
    <property type="entry name" value="ADF-H"/>
</dbReference>
<dbReference type="SUPFAM" id="SSF55753">
    <property type="entry name" value="Actin depolymerizing proteins"/>
    <property type="match status" value="1"/>
</dbReference>
<organism evidence="10 11">
    <name type="scientific">Anas platyrhynchos platyrhynchos</name>
    <name type="common">Northern mallard</name>
    <dbReference type="NCBI Taxonomy" id="8840"/>
    <lineage>
        <taxon>Eukaryota</taxon>
        <taxon>Metazoa</taxon>
        <taxon>Chordata</taxon>
        <taxon>Craniata</taxon>
        <taxon>Vertebrata</taxon>
        <taxon>Euteleostomi</taxon>
        <taxon>Archelosauria</taxon>
        <taxon>Archosauria</taxon>
        <taxon>Dinosauria</taxon>
        <taxon>Saurischia</taxon>
        <taxon>Theropoda</taxon>
        <taxon>Coelurosauria</taxon>
        <taxon>Aves</taxon>
        <taxon>Neognathae</taxon>
        <taxon>Galloanserae</taxon>
        <taxon>Anseriformes</taxon>
        <taxon>Anatidae</taxon>
        <taxon>Anatinae</taxon>
        <taxon>Anas</taxon>
    </lineage>
</organism>
<evidence type="ECO:0000256" key="4">
    <source>
        <dbReference type="ARBA" id="ARBA00022490"/>
    </source>
</evidence>
<evidence type="ECO:0000256" key="3">
    <source>
        <dbReference type="ARBA" id="ARBA00009557"/>
    </source>
</evidence>
<evidence type="ECO:0000313" key="10">
    <source>
        <dbReference type="Ensembl" id="ENSAPLP00000032270.1"/>
    </source>
</evidence>
<dbReference type="GO" id="GO:0030042">
    <property type="term" value="P:actin filament depolymerization"/>
    <property type="evidence" value="ECO:0007669"/>
    <property type="project" value="TreeGrafter"/>
</dbReference>
<dbReference type="SMART" id="SM00102">
    <property type="entry name" value="ADF"/>
    <property type="match status" value="1"/>
</dbReference>
<dbReference type="AlphaFoldDB" id="A0A493U337"/>
<feature type="region of interest" description="Disordered" evidence="8">
    <location>
        <begin position="332"/>
        <end position="357"/>
    </location>
</feature>
<evidence type="ECO:0000256" key="5">
    <source>
        <dbReference type="ARBA" id="ARBA00022737"/>
    </source>
</evidence>
<dbReference type="FunFam" id="3.40.20.10:FF:000007">
    <property type="entry name" value="Twinfilin-1 isoform 1"/>
    <property type="match status" value="1"/>
</dbReference>
<evidence type="ECO:0000259" key="9">
    <source>
        <dbReference type="PROSITE" id="PS51263"/>
    </source>
</evidence>
<dbReference type="PANTHER" id="PTHR13759">
    <property type="entry name" value="TWINFILIN"/>
    <property type="match status" value="1"/>
</dbReference>
<dbReference type="Ensembl" id="ENSAPLT00000028078.1">
    <property type="protein sequence ID" value="ENSAPLP00000032270.1"/>
    <property type="gene ID" value="ENSAPLG00000026327.1"/>
</dbReference>
<dbReference type="GO" id="GO:0048471">
    <property type="term" value="C:perinuclear region of cytoplasm"/>
    <property type="evidence" value="ECO:0007669"/>
    <property type="project" value="UniProtKB-SubCell"/>
</dbReference>
<dbReference type="Pfam" id="PF00241">
    <property type="entry name" value="Cofilin_ADF"/>
    <property type="match status" value="1"/>
</dbReference>
<keyword evidence="7" id="KW-0206">Cytoskeleton</keyword>
<dbReference type="GeneTree" id="ENSGT00530000063868"/>
<sequence length="357" mass="38914">CWGLVEVLCARSNCAGGEGRAGGLWSAWGQAPGDFHTPRSTAALRLPNLLNLSAAFPSITSAWELCSSHLLPAKPVYLQAALGQAPQVGRAVLPPGSLPWEGRDAPSPSAGRFFVVLCASTSVAPAEASTGPLLHRGADAGVWAHPARTSGLCHPAHPCPDTRGCFCPQVKTEISVESKHQTLQGLAFPLQPDAQQAIQALKQKKINYIQLKLDLERETIDLVHTSPTEIADLPKRIPQDSARYHFFLYKHSHEGDYLESVVFIYSMPGYKCSIKERMLYSSCKSRLLDTVEQDFCLEIAKKIEIDDGAELTAEFLYDEVHPKQHAFKQAFAKPKGPVGKRGQKRLIKGPGENGEDS</sequence>
<dbReference type="STRING" id="8840.ENSAPLP00000032270"/>
<dbReference type="Gene3D" id="3.40.20.10">
    <property type="entry name" value="Severin"/>
    <property type="match status" value="1"/>
</dbReference>
<dbReference type="InterPro" id="IPR029006">
    <property type="entry name" value="ADF-H/Gelsolin-like_dom_sf"/>
</dbReference>
<dbReference type="GO" id="GO:0051016">
    <property type="term" value="P:barbed-end actin filament capping"/>
    <property type="evidence" value="ECO:0007669"/>
    <property type="project" value="TreeGrafter"/>
</dbReference>
<evidence type="ECO:0000256" key="6">
    <source>
        <dbReference type="ARBA" id="ARBA00023203"/>
    </source>
</evidence>
<keyword evidence="6" id="KW-0009">Actin-binding</keyword>
<dbReference type="GO" id="GO:0010591">
    <property type="term" value="P:regulation of lamellipodium assembly"/>
    <property type="evidence" value="ECO:0007669"/>
    <property type="project" value="TreeGrafter"/>
</dbReference>
<reference evidence="10 11" key="1">
    <citation type="submission" date="2017-10" db="EMBL/GenBank/DDBJ databases">
        <title>A new Pekin duck reference genome.</title>
        <authorList>
            <person name="Hou Z.-C."/>
            <person name="Zhou Z.-K."/>
            <person name="Zhu F."/>
            <person name="Hou S.-S."/>
        </authorList>
    </citation>
    <scope>NUCLEOTIDE SEQUENCE [LARGE SCALE GENOMIC DNA]</scope>
</reference>
<keyword evidence="5" id="KW-0677">Repeat</keyword>
<comment type="similarity">
    <text evidence="3">Belongs to the actin-binding proteins ADF family. Twinfilin subfamily.</text>
</comment>
<dbReference type="GO" id="GO:0010976">
    <property type="term" value="P:positive regulation of neuron projection development"/>
    <property type="evidence" value="ECO:0007669"/>
    <property type="project" value="TreeGrafter"/>
</dbReference>
<dbReference type="PROSITE" id="PS51263">
    <property type="entry name" value="ADF_H"/>
    <property type="match status" value="1"/>
</dbReference>
<dbReference type="GO" id="GO:0005884">
    <property type="term" value="C:actin filament"/>
    <property type="evidence" value="ECO:0007669"/>
    <property type="project" value="TreeGrafter"/>
</dbReference>
<evidence type="ECO:0000256" key="1">
    <source>
        <dbReference type="ARBA" id="ARBA00004245"/>
    </source>
</evidence>
<reference evidence="10" key="2">
    <citation type="submission" date="2025-08" db="UniProtKB">
        <authorList>
            <consortium name="Ensembl"/>
        </authorList>
    </citation>
    <scope>IDENTIFICATION</scope>
</reference>
<comment type="subcellular location">
    <subcellularLocation>
        <location evidence="1">Cytoplasm</location>
        <location evidence="1">Cytoskeleton</location>
    </subcellularLocation>
    <subcellularLocation>
        <location evidence="2">Cytoplasm</location>
        <location evidence="2">Perinuclear region</location>
    </subcellularLocation>
</comment>
<dbReference type="InterPro" id="IPR028458">
    <property type="entry name" value="Twinfilin"/>
</dbReference>
<dbReference type="Proteomes" id="UP000016666">
    <property type="component" value="Chromosome 13"/>
</dbReference>
<accession>A0A493U337</accession>